<reference evidence="4 5" key="1">
    <citation type="submission" date="2022-10" db="EMBL/GenBank/DDBJ databases">
        <title>Luteolibacter flavescens strain MCCC 1K03193, whole genome shotgun sequencing project.</title>
        <authorList>
            <person name="Zhao G."/>
            <person name="Shen L."/>
        </authorList>
    </citation>
    <scope>NUCLEOTIDE SEQUENCE [LARGE SCALE GENOMIC DNA]</scope>
    <source>
        <strain evidence="4 5">MCCC 1K03193</strain>
    </source>
</reference>
<dbReference type="Pfam" id="PF13020">
    <property type="entry name" value="NOV_C"/>
    <property type="match status" value="1"/>
</dbReference>
<sequence length="1869" mass="207546">MESFDFGQKQPIHIAIRQLIHDYPQDEGILKELIQNADDGGASEIRFILDRRASLNLEGPLPDWSNFAGAALIVTNDRPFDDDDLENIQHISDSDKISRPGQTGRYGRGFNAVYNLTDTPLLLTGSKLLLFDPCGFHVSKGESGKGWQLSDQAWFTSFPDALTIFEGGGYRTGSKFHEGSIFRFPLRQQLKGSNKKDRITDQKFAPETFSKLVDGLEKLADQILLYLRNIKFIGCYEIGPDGKNLSTLLEIATTNPDEVEAGRAPINSFVAESGGVDELLEAIAELDDGCHETVFRHEVAVRRKNQEDRLAWCVCSGVYAGDSGELVDCARRLNESGNKAVPFSGAAICLEKNGSRLPLVEGRVSCFLPLSGVLGGTGIRFSINGAFDLDGSRTGITKEREGSFGATTSRAEWNELLVTHAIAPALAMAMASVETPDVGSMNSLYRLFPLADATFLKPFEGLAASFLRLIADQSVFRIADGSCVPLEEVRLIDDDPQLHEALCLEGLPIPEPRLPDELVRSFEATGVELNELEDIDVYTAFICSEPVESLPEEFEKESLRAPERVAAVARFLVRKEWSDLRMLPLALCLDGYLRTFPSEENTDIFIGTDRHHRIFDWFPEWFLDPDFADASDIRHLDADGCKVMDVTDVLAGIPRVLFDKETGTSCWDPDGTESPNSDWLIDVMEELFDDTAYAKSEGGRRLLEKTPLIPADDGELHPPGFPSTPLLVANTEASLADLLGALGVRHFVLRPQSPLTRPLCRFRDEVGLVWPLSPCDLIDSLGDRLDDMPADASTWKSERTVSRLIEFLSKAELEADESRRKLREDVLRSLPIWKDASGTMGPLDARCYLQGRFTAPSLKSSVRIMVGGEQLVLLRKLGVAHISRWSLLSNHYLPEIGTFSPGDLFVIANWMRHEWAYLAEEHPGQEQGLLSALRDLQILLDEQDRPARPQDLYLPEAANLAKEVLGTNVRRPSPERYKDNPELWAEFFSRLGVLSSPSSQHLVDFIEQVSGAGEGQLPDPANQQSLTRILRHVRDHWDELHDDEVDTQEFGECPFHEFLAETHWVPAYREEDAADRFGAWQEPEARLFQPRELVPFALAARAASVRPIAPRNVAEFSAEAQELLGIVRLPQANEVCVHLRNVAARFGTGPLAPDSFERLSKVLQEVFRGLGALEIEAESEPDGARMRILVESCGELCDVACLPDQKLQCLRIPRDVYQGDAKGMSPVKATLVGKTDEIERGMKLLGRLDRPGIDDLADAMVRLRDRATPLSEVELKAVLACLRRLATLVAENPPTEPVIVALPNSEGLMLDPEDLLWVNDPVLGDQLSIAGDVRLHPDVPDSLLACIPVPSLNQAEAVVHGELVASSDPLLVKRCGEIGTLLRSPQFLDGLDRVLKTEQRLLSKVNLAWLEEVQVDACQWVECAYKVRMPSGRQLHIGTAKTEVAYVPMGAGGRFFVSESALHAELLEVHFAQELKRQLDSEAPRSDKGISAIQPMLGQSPESLALVLDKLRFLRLGDAEPEPEEEETDESSHYFGDEEHDPDGGMFTRGESDEDSEWEDEIEEDDEGEVPRDETIPGEEFAAGSTRGSGQNRRRSQSSRSGSGRTQTTSNGRRPGGEGGDTGETKVREHTRMIAGSSDTTTNAFAGNGNRRQQDGFLISRPKTEQQEEEERRRGDDHDDEHGHNVSLGKLAVGWVLQFELSQGRKPMSMAHANPGYDVESRRGRNPDPERYIEVKGINGDWGQNGVPLSSIQFDRARKEGDKFWLYVVENAGDPEKVRIHMIQNPAGKATQFRFDHGWRQAGQTAAGFKARVPKKAQRLRTILDETGYEEGEIQRVDQSGNTWMLAVKYDSGPAKTVVYDPTRHVVVE</sequence>
<keyword evidence="5" id="KW-1185">Reference proteome</keyword>
<feature type="compositionally biased region" description="Basic and acidic residues" evidence="1">
    <location>
        <begin position="1623"/>
        <end position="1632"/>
    </location>
</feature>
<organism evidence="4 5">
    <name type="scientific">Luteolibacter flavescens</name>
    <dbReference type="NCBI Taxonomy" id="1859460"/>
    <lineage>
        <taxon>Bacteria</taxon>
        <taxon>Pseudomonadati</taxon>
        <taxon>Verrucomicrobiota</taxon>
        <taxon>Verrucomicrobiia</taxon>
        <taxon>Verrucomicrobiales</taxon>
        <taxon>Verrucomicrobiaceae</taxon>
        <taxon>Luteolibacter</taxon>
    </lineage>
</organism>
<feature type="compositionally biased region" description="Acidic residues" evidence="1">
    <location>
        <begin position="1519"/>
        <end position="1529"/>
    </location>
</feature>
<dbReference type="NCBIfam" id="NF047352">
    <property type="entry name" value="P_loop_sacsin"/>
    <property type="match status" value="1"/>
</dbReference>
<dbReference type="EMBL" id="JAPDDS010000011">
    <property type="protein sequence ID" value="MCW1886729.1"/>
    <property type="molecule type" value="Genomic_DNA"/>
</dbReference>
<feature type="region of interest" description="Disordered" evidence="1">
    <location>
        <begin position="1707"/>
        <end position="1726"/>
    </location>
</feature>
<dbReference type="Pfam" id="PF25794">
    <property type="entry name" value="SACS"/>
    <property type="match status" value="1"/>
</dbReference>
<evidence type="ECO:0000313" key="5">
    <source>
        <dbReference type="Proteomes" id="UP001207930"/>
    </source>
</evidence>
<dbReference type="SUPFAM" id="SSF55874">
    <property type="entry name" value="ATPase domain of HSP90 chaperone/DNA topoisomerase II/histidine kinase"/>
    <property type="match status" value="1"/>
</dbReference>
<dbReference type="InterPro" id="IPR036890">
    <property type="entry name" value="HATPase_C_sf"/>
</dbReference>
<evidence type="ECO:0000259" key="3">
    <source>
        <dbReference type="Pfam" id="PF25794"/>
    </source>
</evidence>
<feature type="compositionally biased region" description="Low complexity" evidence="1">
    <location>
        <begin position="1598"/>
        <end position="1613"/>
    </location>
</feature>
<feature type="compositionally biased region" description="Basic and acidic residues" evidence="1">
    <location>
        <begin position="1662"/>
        <end position="1684"/>
    </location>
</feature>
<proteinExistence type="predicted"/>
<feature type="domain" description="Protein NO VEIN C-terminal" evidence="2">
    <location>
        <begin position="1692"/>
        <end position="1779"/>
    </location>
</feature>
<comment type="caution">
    <text evidence="4">The sequence shown here is derived from an EMBL/GenBank/DDBJ whole genome shotgun (WGS) entry which is preliminary data.</text>
</comment>
<dbReference type="PANTHER" id="PTHR15600">
    <property type="entry name" value="SACSIN"/>
    <property type="match status" value="1"/>
</dbReference>
<gene>
    <name evidence="4" type="ORF">OKA04_18465</name>
</gene>
<dbReference type="RefSeq" id="WP_264502684.1">
    <property type="nucleotide sequence ID" value="NZ_JAPDDS010000011.1"/>
</dbReference>
<dbReference type="InterPro" id="IPR024975">
    <property type="entry name" value="NOV_C"/>
</dbReference>
<dbReference type="InterPro" id="IPR052972">
    <property type="entry name" value="Sacsin_chaperone_reg"/>
</dbReference>
<feature type="region of interest" description="Disordered" evidence="1">
    <location>
        <begin position="1517"/>
        <end position="1686"/>
    </location>
</feature>
<accession>A0ABT3FU26</accession>
<protein>
    <submittedName>
        <fullName evidence="4">DUF3883 domain-containing protein</fullName>
    </submittedName>
</protein>
<dbReference type="Proteomes" id="UP001207930">
    <property type="component" value="Unassembled WGS sequence"/>
</dbReference>
<name>A0ABT3FU26_9BACT</name>
<evidence type="ECO:0000313" key="4">
    <source>
        <dbReference type="EMBL" id="MCW1886729.1"/>
    </source>
</evidence>
<feature type="compositionally biased region" description="Acidic residues" evidence="1">
    <location>
        <begin position="1552"/>
        <end position="1568"/>
    </location>
</feature>
<dbReference type="InterPro" id="IPR058210">
    <property type="entry name" value="SACS/Nov_dom"/>
</dbReference>
<evidence type="ECO:0000256" key="1">
    <source>
        <dbReference type="SAM" id="MobiDB-lite"/>
    </source>
</evidence>
<dbReference type="PANTHER" id="PTHR15600:SF42">
    <property type="entry name" value="SACSIN"/>
    <property type="match status" value="1"/>
</dbReference>
<feature type="domain" description="Sacsin/Nov" evidence="3">
    <location>
        <begin position="10"/>
        <end position="247"/>
    </location>
</feature>
<evidence type="ECO:0000259" key="2">
    <source>
        <dbReference type="Pfam" id="PF13020"/>
    </source>
</evidence>